<evidence type="ECO:0000313" key="2">
    <source>
        <dbReference type="Proteomes" id="UP000282741"/>
    </source>
</evidence>
<dbReference type="EMBL" id="CP024172">
    <property type="protein sequence ID" value="AZW16032.1"/>
    <property type="molecule type" value="Genomic_DNA"/>
</dbReference>
<dbReference type="KEGG" id="bhz:ACR54_00814"/>
<evidence type="ECO:0000313" key="1">
    <source>
        <dbReference type="EMBL" id="AZW16032.1"/>
    </source>
</evidence>
<dbReference type="GeneID" id="92996901"/>
<dbReference type="InterPro" id="IPR011051">
    <property type="entry name" value="RmlC_Cupin_sf"/>
</dbReference>
<dbReference type="Proteomes" id="UP000282741">
    <property type="component" value="Chromosome"/>
</dbReference>
<dbReference type="Gene3D" id="2.60.120.10">
    <property type="entry name" value="Jelly Rolls"/>
    <property type="match status" value="1"/>
</dbReference>
<gene>
    <name evidence="1" type="ORF">CS347_04155</name>
</gene>
<name>A0AAN1VF03_9BORD</name>
<dbReference type="SUPFAM" id="SSF51182">
    <property type="entry name" value="RmlC-like cupins"/>
    <property type="match status" value="1"/>
</dbReference>
<sequence>MKEVVLQAAQAERRAVPRSAMVACKLAFIDCKLPGSDQKENYSIIGAGVTQSKDQVVNLTEPHGFSVGAAAMPPGVTNNLHLHFTAEVFLIHSGRWRFRWGVGEQAGEIEGGPGDVLSIPTWIFRGFSNVGEDKGWIFTALGGDDTGGIIWHPDVLKAAAGYGLYLGQDNSLIEGAPGRPPEGPLVEPLSQADLDALPRYDARAMRARLQRGADLDWSSHALLGASPGCELAPVIGHGLSEDARQRAPMLDVHGFSVDWLRLGKGASTGRHLLHGKLVLLVFEGAVDIILNKPDQAVAIRVEAQGVYSLPAEVWREIRQAGDRPALLSLVASGDARKRLVWDAGALRQAEERGVTLDPGGYLSERRLLPLTAHGVGFAD</sequence>
<reference evidence="2" key="1">
    <citation type="submission" date="2017-10" db="EMBL/GenBank/DDBJ databases">
        <title>Whole genome sequencing of various Bordetella species.</title>
        <authorList>
            <person name="Weigand M.R."/>
            <person name="Loparev V."/>
            <person name="Peng Y."/>
            <person name="Bowden K.E."/>
            <person name="Tondella M.L."/>
            <person name="Williams M.M."/>
        </authorList>
    </citation>
    <scope>NUCLEOTIDE SEQUENCE [LARGE SCALE GENOMIC DNA]</scope>
    <source>
        <strain evidence="2">H720</strain>
    </source>
</reference>
<dbReference type="AlphaFoldDB" id="A0AAN1VF03"/>
<protein>
    <submittedName>
        <fullName evidence="1">Cupin domain-containing protein</fullName>
    </submittedName>
</protein>
<organism evidence="1 2">
    <name type="scientific">Bordetella hinzii</name>
    <dbReference type="NCBI Taxonomy" id="103855"/>
    <lineage>
        <taxon>Bacteria</taxon>
        <taxon>Pseudomonadati</taxon>
        <taxon>Pseudomonadota</taxon>
        <taxon>Betaproteobacteria</taxon>
        <taxon>Burkholderiales</taxon>
        <taxon>Alcaligenaceae</taxon>
        <taxon>Bordetella</taxon>
    </lineage>
</organism>
<proteinExistence type="predicted"/>
<dbReference type="RefSeq" id="WP_029578392.1">
    <property type="nucleotide sequence ID" value="NZ_CP012076.1"/>
</dbReference>
<accession>A0AAN1VF03</accession>
<dbReference type="InterPro" id="IPR014710">
    <property type="entry name" value="RmlC-like_jellyroll"/>
</dbReference>